<evidence type="ECO:0000256" key="1">
    <source>
        <dbReference type="SAM" id="Coils"/>
    </source>
</evidence>
<dbReference type="InterPro" id="IPR003018">
    <property type="entry name" value="GAF"/>
</dbReference>
<dbReference type="OrthoDB" id="9804951at2"/>
<comment type="caution">
    <text evidence="4">The sequence shown here is derived from an EMBL/GenBank/DDBJ whole genome shotgun (WGS) entry which is preliminary data.</text>
</comment>
<dbReference type="SUPFAM" id="SSF55781">
    <property type="entry name" value="GAF domain-like"/>
    <property type="match status" value="2"/>
</dbReference>
<dbReference type="Pfam" id="PF13185">
    <property type="entry name" value="GAF_2"/>
    <property type="match status" value="2"/>
</dbReference>
<dbReference type="Gene3D" id="3.30.450.40">
    <property type="match status" value="2"/>
</dbReference>
<sequence>MSDVALPASVAATDWRERLLDATTTRDVIAVVVDLAQQLPGVRQVRVLWELDPGDLPAAIDADTLRLADDAMAAGAPRTSARGDLLALPLQTSTAVVVMDLGSDADAAGITDTLRLPLRVADRKLHDRVRLEELEGAVRRLRRSEQLQGALFAISDLSGSDHDMTEMLRSIHGIVGRLMYAENFFIVLRNLARDTVHIPYFADVLDPCPFEEASLESIKHSCTWYVINDASPLRGNTGQLHKQVSGPLLTVGTESHDWLGVPMLRDGEALGAIVVQSYQPGIDFTAADQTLLEFVASHILTALERKRSTDLLEHNVKLRTRQLAEANLGLQQEVAERQRAERLQAALFQIAQLATADIDEDRFYASIHGIVDQLLNAENFYIALLSDDRTALSFPYYIDKQGRKHHEGRRLASGLSEYVLRHRTPLLVHNREIEALEQSGEVARDHRRSPPAECWLGVPLLSGDEVLGIVALQSYDPHSGYGQADQELLAFVALQIATSLHRRRSAQFLLQAYNQLEERVAERTAELREQIHEREQVQHQLRHEVMHDALTGLPNRGQLHDRLEQLLARLHAQPESRCALLYLDVDRFKVINDSLGHLAGDDFLRQIGRRLQSCVRDPDLVARVSGDEFAILIENDSVDERGLPTVASAVAERVLQRLSAPLRVASRLLDPSASIGVAVGDGSYLRADDLIRDADTALYRAKSLGRKRWELFDDSLQRSAVDVLTLEIELRQALQYDQLEPWFQPIVRLADGAVVGHEALLRWNHPQRGVLRPGEFLHVAEDSGLIEAIDWRIFKRSCALKAQCSDDGYLSINVAPRHLLRDNFATRLLGLLERTGLAPEHLLIEVTEGSLLDEPDRVRAVLEQLQAHGIGVALDDFGTGYSSLSYLHTFPLRVLKIDRTFLAALDQQDNSGAVIAAVLALARALGMDVVAEGIETETQRRALIELGCEFGQGYLFGYPAPRSPIPTT</sequence>
<evidence type="ECO:0000313" key="4">
    <source>
        <dbReference type="EMBL" id="KGM51360.1"/>
    </source>
</evidence>
<dbReference type="PROSITE" id="PS50883">
    <property type="entry name" value="EAL"/>
    <property type="match status" value="1"/>
</dbReference>
<feature type="domain" description="GGDEF" evidence="3">
    <location>
        <begin position="576"/>
        <end position="714"/>
    </location>
</feature>
<dbReference type="Proteomes" id="UP000030017">
    <property type="component" value="Unassembled WGS sequence"/>
</dbReference>
<accession>A0A0A0EM84</accession>
<dbReference type="Pfam" id="PF00563">
    <property type="entry name" value="EAL"/>
    <property type="match status" value="1"/>
</dbReference>
<dbReference type="STRING" id="1122185.N792_11525"/>
<evidence type="ECO:0000313" key="5">
    <source>
        <dbReference type="Proteomes" id="UP000030017"/>
    </source>
</evidence>
<dbReference type="CDD" id="cd01948">
    <property type="entry name" value="EAL"/>
    <property type="match status" value="1"/>
</dbReference>
<dbReference type="InterPro" id="IPR029016">
    <property type="entry name" value="GAF-like_dom_sf"/>
</dbReference>
<dbReference type="InterPro" id="IPR035919">
    <property type="entry name" value="EAL_sf"/>
</dbReference>
<dbReference type="PROSITE" id="PS50887">
    <property type="entry name" value="GGDEF"/>
    <property type="match status" value="1"/>
</dbReference>
<evidence type="ECO:0000259" key="2">
    <source>
        <dbReference type="PROSITE" id="PS50883"/>
    </source>
</evidence>
<dbReference type="eggNOG" id="COG2203">
    <property type="taxonomic scope" value="Bacteria"/>
</dbReference>
<proteinExistence type="predicted"/>
<dbReference type="AlphaFoldDB" id="A0A0A0EM84"/>
<dbReference type="SMART" id="SM00267">
    <property type="entry name" value="GGDEF"/>
    <property type="match status" value="1"/>
</dbReference>
<dbReference type="InterPro" id="IPR052155">
    <property type="entry name" value="Biofilm_reg_signaling"/>
</dbReference>
<dbReference type="PANTHER" id="PTHR44757">
    <property type="entry name" value="DIGUANYLATE CYCLASE DGCP"/>
    <property type="match status" value="1"/>
</dbReference>
<feature type="domain" description="EAL" evidence="2">
    <location>
        <begin position="723"/>
        <end position="968"/>
    </location>
</feature>
<dbReference type="SUPFAM" id="SSF55073">
    <property type="entry name" value="Nucleotide cyclase"/>
    <property type="match status" value="1"/>
</dbReference>
<dbReference type="SMART" id="SM00065">
    <property type="entry name" value="GAF"/>
    <property type="match status" value="2"/>
</dbReference>
<dbReference type="InterPro" id="IPR001633">
    <property type="entry name" value="EAL_dom"/>
</dbReference>
<keyword evidence="1" id="KW-0175">Coiled coil</keyword>
<dbReference type="InterPro" id="IPR000160">
    <property type="entry name" value="GGDEF_dom"/>
</dbReference>
<dbReference type="RefSeq" id="WP_036194616.1">
    <property type="nucleotide sequence ID" value="NZ_AVPS01000007.1"/>
</dbReference>
<dbReference type="EMBL" id="AVPS01000007">
    <property type="protein sequence ID" value="KGM51360.1"/>
    <property type="molecule type" value="Genomic_DNA"/>
</dbReference>
<dbReference type="eggNOG" id="COG5001">
    <property type="taxonomic scope" value="Bacteria"/>
</dbReference>
<dbReference type="SUPFAM" id="SSF141868">
    <property type="entry name" value="EAL domain-like"/>
    <property type="match status" value="1"/>
</dbReference>
<protein>
    <submittedName>
        <fullName evidence="4">Diguanylate cyclase</fullName>
    </submittedName>
</protein>
<reference evidence="4 5" key="1">
    <citation type="submission" date="2013-08" db="EMBL/GenBank/DDBJ databases">
        <title>Genome sequencing of Lysobacter.</title>
        <authorList>
            <person name="Zhang S."/>
            <person name="Wang G."/>
        </authorList>
    </citation>
    <scope>NUCLEOTIDE SEQUENCE [LARGE SCALE GENOMIC DNA]</scope>
    <source>
        <strain evidence="4 5">Ko07</strain>
    </source>
</reference>
<dbReference type="PANTHER" id="PTHR44757:SF2">
    <property type="entry name" value="BIOFILM ARCHITECTURE MAINTENANCE PROTEIN MBAA"/>
    <property type="match status" value="1"/>
</dbReference>
<dbReference type="InterPro" id="IPR043128">
    <property type="entry name" value="Rev_trsase/Diguanyl_cyclase"/>
</dbReference>
<dbReference type="NCBIfam" id="TIGR00254">
    <property type="entry name" value="GGDEF"/>
    <property type="match status" value="1"/>
</dbReference>
<gene>
    <name evidence="4" type="ORF">N792_11525</name>
</gene>
<dbReference type="Pfam" id="PF00990">
    <property type="entry name" value="GGDEF"/>
    <property type="match status" value="1"/>
</dbReference>
<dbReference type="Gene3D" id="3.20.20.450">
    <property type="entry name" value="EAL domain"/>
    <property type="match status" value="1"/>
</dbReference>
<dbReference type="SMART" id="SM00052">
    <property type="entry name" value="EAL"/>
    <property type="match status" value="1"/>
</dbReference>
<dbReference type="CDD" id="cd01949">
    <property type="entry name" value="GGDEF"/>
    <property type="match status" value="1"/>
</dbReference>
<organism evidence="4 5">
    <name type="scientific">Lysobacter concretionis Ko07 = DSM 16239</name>
    <dbReference type="NCBI Taxonomy" id="1122185"/>
    <lineage>
        <taxon>Bacteria</taxon>
        <taxon>Pseudomonadati</taxon>
        <taxon>Pseudomonadota</taxon>
        <taxon>Gammaproteobacteria</taxon>
        <taxon>Lysobacterales</taxon>
        <taxon>Lysobacteraceae</taxon>
        <taxon>Novilysobacter</taxon>
    </lineage>
</organism>
<feature type="coiled-coil region" evidence="1">
    <location>
        <begin position="506"/>
        <end position="533"/>
    </location>
</feature>
<name>A0A0A0EM84_9GAMM</name>
<dbReference type="Gene3D" id="3.30.70.270">
    <property type="match status" value="1"/>
</dbReference>
<keyword evidence="5" id="KW-1185">Reference proteome</keyword>
<dbReference type="InterPro" id="IPR029787">
    <property type="entry name" value="Nucleotide_cyclase"/>
</dbReference>
<evidence type="ECO:0000259" key="3">
    <source>
        <dbReference type="PROSITE" id="PS50887"/>
    </source>
</evidence>